<name>A0ABY9LHQ5_9STRE</name>
<evidence type="ECO:0000313" key="1">
    <source>
        <dbReference type="EMBL" id="WMB27690.1"/>
    </source>
</evidence>
<dbReference type="EMBL" id="CP110509">
    <property type="protein sequence ID" value="WMB27690.1"/>
    <property type="molecule type" value="Genomic_DNA"/>
</dbReference>
<reference evidence="2" key="1">
    <citation type="submission" date="2022-10" db="EMBL/GenBank/DDBJ databases">
        <title>Streptococcus didelphis as causative of fatal infections in opossums (Didelphis albiventris).</title>
        <authorList>
            <person name="Breyer G.M."/>
            <person name="Da Silva M.E.R.J."/>
            <person name="Siqueira F.M."/>
        </authorList>
    </citation>
    <scope>NUCLEOTIDE SEQUENCE [LARGE SCALE GENOMIC DNA]</scope>
    <source>
        <strain evidence="2">LBVP101/21</strain>
    </source>
</reference>
<proteinExistence type="predicted"/>
<protein>
    <submittedName>
        <fullName evidence="1">Uncharacterized protein</fullName>
    </submittedName>
</protein>
<dbReference type="Proteomes" id="UP001238096">
    <property type="component" value="Chromosome"/>
</dbReference>
<gene>
    <name evidence="1" type="ORF">N1496_06165</name>
</gene>
<accession>A0ABY9LHQ5</accession>
<evidence type="ECO:0000313" key="2">
    <source>
        <dbReference type="Proteomes" id="UP001238096"/>
    </source>
</evidence>
<dbReference type="RefSeq" id="WP_306675727.1">
    <property type="nucleotide sequence ID" value="NZ_CP110509.1"/>
</dbReference>
<organism evidence="1 2">
    <name type="scientific">Streptococcus didelphis</name>
    <dbReference type="NCBI Taxonomy" id="102886"/>
    <lineage>
        <taxon>Bacteria</taxon>
        <taxon>Bacillati</taxon>
        <taxon>Bacillota</taxon>
        <taxon>Bacilli</taxon>
        <taxon>Lactobacillales</taxon>
        <taxon>Streptococcaceae</taxon>
        <taxon>Streptococcus</taxon>
    </lineage>
</organism>
<sequence>MTDTDLTNRIQKMRQKYVDHDLSNLKQGDYTCQDIRKAKTKKRLIALEKERCHRLIEHADVSHIDQKIASLKSDYIKESVAPKEQGEV</sequence>
<keyword evidence="2" id="KW-1185">Reference proteome</keyword>